<reference evidence="10" key="1">
    <citation type="submission" date="2019-08" db="EMBL/GenBank/DDBJ databases">
        <title>The improved chromosome-level genome for the pearl oyster Pinctada fucata martensii using PacBio sequencing and Hi-C.</title>
        <authorList>
            <person name="Zheng Z."/>
        </authorList>
    </citation>
    <scope>NUCLEOTIDE SEQUENCE</scope>
    <source>
        <strain evidence="10">ZZ-2019</strain>
        <tissue evidence="10">Adductor muscle</tissue>
    </source>
</reference>
<dbReference type="InterPro" id="IPR006989">
    <property type="entry name" value="NAB_co-repressor_dom"/>
</dbReference>
<evidence type="ECO:0000259" key="8">
    <source>
        <dbReference type="Pfam" id="PF04904"/>
    </source>
</evidence>
<proteinExistence type="inferred from homology"/>
<dbReference type="Pfam" id="PF04905">
    <property type="entry name" value="NCD2"/>
    <property type="match status" value="1"/>
</dbReference>
<feature type="compositionally biased region" description="Basic and acidic residues" evidence="7">
    <location>
        <begin position="257"/>
        <end position="266"/>
    </location>
</feature>
<dbReference type="Proteomes" id="UP001186944">
    <property type="component" value="Unassembled WGS sequence"/>
</dbReference>
<dbReference type="InterPro" id="IPR038398">
    <property type="entry name" value="NCD2_sf"/>
</dbReference>
<feature type="compositionally biased region" description="Polar residues" evidence="7">
    <location>
        <begin position="579"/>
        <end position="596"/>
    </location>
</feature>
<feature type="region of interest" description="Disordered" evidence="7">
    <location>
        <begin position="219"/>
        <end position="275"/>
    </location>
</feature>
<evidence type="ECO:0000256" key="5">
    <source>
        <dbReference type="ARBA" id="ARBA00023163"/>
    </source>
</evidence>
<evidence type="ECO:0000256" key="4">
    <source>
        <dbReference type="ARBA" id="ARBA00023015"/>
    </source>
</evidence>
<evidence type="ECO:0008006" key="12">
    <source>
        <dbReference type="Google" id="ProtNLM"/>
    </source>
</evidence>
<dbReference type="GO" id="GO:0005634">
    <property type="term" value="C:nucleus"/>
    <property type="evidence" value="ECO:0007669"/>
    <property type="project" value="UniProtKB-SubCell"/>
</dbReference>
<keyword evidence="4" id="KW-0805">Transcription regulation</keyword>
<feature type="domain" description="Nab N-terminal" evidence="8">
    <location>
        <begin position="99"/>
        <end position="176"/>
    </location>
</feature>
<dbReference type="AlphaFoldDB" id="A0AA88YJA2"/>
<evidence type="ECO:0000256" key="6">
    <source>
        <dbReference type="ARBA" id="ARBA00023242"/>
    </source>
</evidence>
<dbReference type="PANTHER" id="PTHR12623:SF10">
    <property type="entry name" value="NGFI-A-BINDING PROTEIN HOMOLOG"/>
    <property type="match status" value="1"/>
</dbReference>
<comment type="subcellular location">
    <subcellularLocation>
        <location evidence="1">Nucleus</location>
    </subcellularLocation>
</comment>
<evidence type="ECO:0000259" key="9">
    <source>
        <dbReference type="Pfam" id="PF04905"/>
    </source>
</evidence>
<keyword evidence="6" id="KW-0539">Nucleus</keyword>
<feature type="compositionally biased region" description="Polar residues" evidence="7">
    <location>
        <begin position="219"/>
        <end position="239"/>
    </location>
</feature>
<evidence type="ECO:0000313" key="10">
    <source>
        <dbReference type="EMBL" id="KAK3106615.1"/>
    </source>
</evidence>
<dbReference type="PANTHER" id="PTHR12623">
    <property type="entry name" value="NGFI-A BINDING PROTEIN"/>
    <property type="match status" value="1"/>
</dbReference>
<keyword evidence="3" id="KW-0678">Repressor</keyword>
<protein>
    <recommendedName>
        <fullName evidence="12">NGFI-A-binding protein homolog</fullName>
    </recommendedName>
</protein>
<dbReference type="InterPro" id="IPR013761">
    <property type="entry name" value="SAM/pointed_sf"/>
</dbReference>
<feature type="compositionally biased region" description="Low complexity" evidence="7">
    <location>
        <begin position="28"/>
        <end position="43"/>
    </location>
</feature>
<dbReference type="GO" id="GO:0045892">
    <property type="term" value="P:negative regulation of DNA-templated transcription"/>
    <property type="evidence" value="ECO:0007669"/>
    <property type="project" value="InterPro"/>
</dbReference>
<feature type="compositionally biased region" description="Low complexity" evidence="7">
    <location>
        <begin position="240"/>
        <end position="254"/>
    </location>
</feature>
<feature type="compositionally biased region" description="Basic and acidic residues" evidence="7">
    <location>
        <begin position="597"/>
        <end position="606"/>
    </location>
</feature>
<accession>A0AA88YJA2</accession>
<evidence type="ECO:0000256" key="3">
    <source>
        <dbReference type="ARBA" id="ARBA00022491"/>
    </source>
</evidence>
<evidence type="ECO:0000256" key="2">
    <source>
        <dbReference type="ARBA" id="ARBA00008864"/>
    </source>
</evidence>
<gene>
    <name evidence="10" type="ORF">FSP39_023686</name>
</gene>
<dbReference type="Gene3D" id="1.20.120.2010">
    <property type="entry name" value="NAB conserved domain 2"/>
    <property type="match status" value="1"/>
</dbReference>
<dbReference type="EMBL" id="VSWD01000003">
    <property type="protein sequence ID" value="KAK3106615.1"/>
    <property type="molecule type" value="Genomic_DNA"/>
</dbReference>
<keyword evidence="5" id="KW-0804">Transcription</keyword>
<dbReference type="SUPFAM" id="SSF47769">
    <property type="entry name" value="SAM/Pointed domain"/>
    <property type="match status" value="1"/>
</dbReference>
<dbReference type="GO" id="GO:0003712">
    <property type="term" value="F:transcription coregulator activity"/>
    <property type="evidence" value="ECO:0007669"/>
    <property type="project" value="InterPro"/>
</dbReference>
<evidence type="ECO:0000256" key="7">
    <source>
        <dbReference type="SAM" id="MobiDB-lite"/>
    </source>
</evidence>
<dbReference type="Gene3D" id="1.10.150.50">
    <property type="entry name" value="Transcription Factor, Ets-1"/>
    <property type="match status" value="1"/>
</dbReference>
<keyword evidence="11" id="KW-1185">Reference proteome</keyword>
<dbReference type="InterPro" id="IPR039040">
    <property type="entry name" value="NAB_fam"/>
</dbReference>
<evidence type="ECO:0000256" key="1">
    <source>
        <dbReference type="ARBA" id="ARBA00004123"/>
    </source>
</evidence>
<evidence type="ECO:0000313" key="11">
    <source>
        <dbReference type="Proteomes" id="UP001186944"/>
    </source>
</evidence>
<name>A0AA88YJA2_PINIB</name>
<organism evidence="10 11">
    <name type="scientific">Pinctada imbricata</name>
    <name type="common">Atlantic pearl-oyster</name>
    <name type="synonym">Pinctada martensii</name>
    <dbReference type="NCBI Taxonomy" id="66713"/>
    <lineage>
        <taxon>Eukaryota</taxon>
        <taxon>Metazoa</taxon>
        <taxon>Spiralia</taxon>
        <taxon>Lophotrochozoa</taxon>
        <taxon>Mollusca</taxon>
        <taxon>Bivalvia</taxon>
        <taxon>Autobranchia</taxon>
        <taxon>Pteriomorphia</taxon>
        <taxon>Pterioida</taxon>
        <taxon>Pterioidea</taxon>
        <taxon>Pteriidae</taxon>
        <taxon>Pinctada</taxon>
    </lineage>
</organism>
<feature type="compositionally biased region" description="Basic and acidic residues" evidence="7">
    <location>
        <begin position="626"/>
        <end position="643"/>
    </location>
</feature>
<comment type="caution">
    <text evidence="10">The sequence shown here is derived from an EMBL/GenBank/DDBJ whole genome shotgun (WGS) entry which is preliminary data.</text>
</comment>
<sequence>MFPWVNSADYFGYLVSDERRQQNFVSRNDQQNNNASNNYQNANRLQGRQGGRVVNYLSNGNSANYQWNGYHSSDCSNGNSSIAIHQQEQPLVAMTTSQPRNTSEFQLYKVLQRANLLQYYDTFIAQGGDDVQQLCEAGEEEFLEIMALVGMASKPLHVRRLQKALQEWVANPAGFQSSVSASAVMSLLTSNPVPATTASLPTVISSVTRQEPAPAAYTVQTTTNGNSSSWLQDLPTNQRSVSPGPLSTSGSGTSIQDDSKDGEKKTSSPPLSTPMLADSQISAIAEAASKLAKELPPFDAKRLNMKKPINVEIMSVIQATENAADDPNHLELLRKYAAIYGRFDSKRKLDKPMSLHEISVNEAAAQLCRHMPTLLTRREDLFPLARQVVRDSGYQYSKGHSRSKPRLDMGFIQMYMNLCESNPSMMKSMVDSDKMTTLSQELTIATQKQEELKTQIQAAKDGGQEDLVQSLTTELEQAAAKQLQLYTEQSELIRKSRRFVSYLRLSVAFGNSSPTNSGDGEDFNQQVRQHLYSSLAAHNKAGLHMQNTLFDEGLRIAQQYGMADFAEELKGLQDDDNSVDNSTESDSKSQVLSQTAADRKNSDHTSEASSRNARESFGFTPVTDRGNSDHSNEASSRNTRESFEFIPNEMNGVMNMKTEPRDEEDS</sequence>
<feature type="domain" description="NAB co-repressor" evidence="9">
    <location>
        <begin position="276"/>
        <end position="402"/>
    </location>
</feature>
<feature type="region of interest" description="Disordered" evidence="7">
    <location>
        <begin position="25"/>
        <end position="44"/>
    </location>
</feature>
<dbReference type="InterPro" id="IPR006988">
    <property type="entry name" value="Nab_N"/>
</dbReference>
<comment type="similarity">
    <text evidence="2">Belongs to the NAB family.</text>
</comment>
<feature type="region of interest" description="Disordered" evidence="7">
    <location>
        <begin position="573"/>
        <end position="666"/>
    </location>
</feature>
<dbReference type="Pfam" id="PF04904">
    <property type="entry name" value="SAM_NCD1"/>
    <property type="match status" value="1"/>
</dbReference>